<dbReference type="PIRSF" id="PIRSF000808">
    <property type="entry name" value="GalT"/>
    <property type="match status" value="1"/>
</dbReference>
<dbReference type="STRING" id="1298851.TST_1207"/>
<dbReference type="OrthoDB" id="9769064at2"/>
<keyword evidence="1 8" id="KW-0808">Transferase</keyword>
<dbReference type="EC" id="2.7.7.12" evidence="4"/>
<keyword evidence="3" id="KW-0119">Carbohydrate metabolism</keyword>
<dbReference type="GO" id="GO:0008270">
    <property type="term" value="F:zinc ion binding"/>
    <property type="evidence" value="ECO:0007669"/>
    <property type="project" value="InterPro"/>
</dbReference>
<dbReference type="Pfam" id="PF01087">
    <property type="entry name" value="GalP_UDP_transf"/>
    <property type="match status" value="1"/>
</dbReference>
<protein>
    <recommendedName>
        <fullName evidence="4">Galactose-1-phosphate uridylyltransferase</fullName>
        <ecNumber evidence="4">2.7.7.12</ecNumber>
    </recommendedName>
</protein>
<gene>
    <name evidence="8" type="primary">galT</name>
    <name evidence="8" type="ORF">TST_1207</name>
</gene>
<feature type="domain" description="Galactose-1-phosphate uridyl transferase N-terminal" evidence="7">
    <location>
        <begin position="2"/>
        <end position="177"/>
    </location>
</feature>
<dbReference type="InterPro" id="IPR053177">
    <property type="entry name" value="ADP-glucose_phosphorylase"/>
</dbReference>
<dbReference type="RefSeq" id="WP_068549986.1">
    <property type="nucleotide sequence ID" value="NZ_AP013035.1"/>
</dbReference>
<feature type="region of interest" description="Disordered" evidence="6">
    <location>
        <begin position="24"/>
        <end position="43"/>
    </location>
</feature>
<evidence type="ECO:0000256" key="6">
    <source>
        <dbReference type="SAM" id="MobiDB-lite"/>
    </source>
</evidence>
<evidence type="ECO:0000256" key="2">
    <source>
        <dbReference type="ARBA" id="ARBA00022695"/>
    </source>
</evidence>
<accession>A0A0S3QUJ3</accession>
<evidence type="ECO:0000259" key="7">
    <source>
        <dbReference type="Pfam" id="PF01087"/>
    </source>
</evidence>
<dbReference type="Proteomes" id="UP000063234">
    <property type="component" value="Chromosome"/>
</dbReference>
<evidence type="ECO:0000256" key="5">
    <source>
        <dbReference type="PIRSR" id="PIRSR000808-1"/>
    </source>
</evidence>
<dbReference type="Gene3D" id="3.30.428.10">
    <property type="entry name" value="HIT-like"/>
    <property type="match status" value="2"/>
</dbReference>
<keyword evidence="2 8" id="KW-0548">Nucleotidyltransferase</keyword>
<dbReference type="InterPro" id="IPR036265">
    <property type="entry name" value="HIT-like_sf"/>
</dbReference>
<evidence type="ECO:0000313" key="9">
    <source>
        <dbReference type="Proteomes" id="UP000063234"/>
    </source>
</evidence>
<dbReference type="InterPro" id="IPR001937">
    <property type="entry name" value="GalP_UDPtransf1"/>
</dbReference>
<dbReference type="GO" id="GO:0008108">
    <property type="term" value="F:UDP-glucose:hexose-1-phosphate uridylyltransferase activity"/>
    <property type="evidence" value="ECO:0007669"/>
    <property type="project" value="UniProtKB-UniRule"/>
</dbReference>
<evidence type="ECO:0000256" key="4">
    <source>
        <dbReference type="NCBIfam" id="TIGR00209"/>
    </source>
</evidence>
<evidence type="ECO:0000256" key="3">
    <source>
        <dbReference type="ARBA" id="ARBA00023277"/>
    </source>
</evidence>
<dbReference type="PANTHER" id="PTHR42763">
    <property type="entry name" value="ADP-GLUCOSE PHOSPHORYLASE"/>
    <property type="match status" value="1"/>
</dbReference>
<reference evidence="9" key="1">
    <citation type="journal article" date="2018" name="Science">
        <title>A primordial and reversible TCA cycle in a facultatively chemolithoautotrophic thermophile.</title>
        <authorList>
            <person name="Nunoura T."/>
            <person name="Chikaraishi Y."/>
            <person name="Izaki R."/>
            <person name="Suwa T."/>
            <person name="Sato T."/>
            <person name="Harada T."/>
            <person name="Mori K."/>
            <person name="Kato Y."/>
            <person name="Miyazaki M."/>
            <person name="Shimamura S."/>
            <person name="Yanagawa K."/>
            <person name="Shuto A."/>
            <person name="Ohkouchi N."/>
            <person name="Fujita N."/>
            <person name="Takaki Y."/>
            <person name="Atomi H."/>
            <person name="Takai K."/>
        </authorList>
    </citation>
    <scope>NUCLEOTIDE SEQUENCE [LARGE SCALE GENOMIC DNA]</scope>
    <source>
        <strain evidence="9">DSM 17441 / JCM 13301 / NBRC 103674 / ABI70S6</strain>
    </source>
</reference>
<sequence length="344" mass="39985">MSELRYNFLWDTWVVVAPERERRPKDFVQPPQEAEGDPSRCPFDPGREHLTTHEIFALRDNGSLPNSPGWRVRVVPNRFPALRIENPTDGKGLCIYDTVGGFGAHEVVIDTPDHFKKPHQYSLDEMRDLLYVYRERMRSLYGDIRIKYVQVFKNHGREAGASLFHSHSQIIATPIIPPLVAKVIRQKRSYMLEKRRCYLCDEIFFELLQAKRVVYENGLFVAYCPFYSLVPFEVRITSKRHESSFTNVRDEDLPLLADALVNVLRRLYKTLEDPPYNLFIHTPPPKRDSLPDKELLEGVEEFFHWYIEITPRITHLAGFELASGCVINPVPPEKAAKYLSEISI</sequence>
<feature type="active site" description="Tele-UMP-histidine intermediate" evidence="5">
    <location>
        <position position="167"/>
    </location>
</feature>
<dbReference type="PATRIC" id="fig|1298851.3.peg.1269"/>
<organism evidence="8 9">
    <name type="scientific">Thermosulfidibacter takaii (strain DSM 17441 / JCM 13301 / NBRC 103674 / ABI70S6)</name>
    <dbReference type="NCBI Taxonomy" id="1298851"/>
    <lineage>
        <taxon>Bacteria</taxon>
        <taxon>Pseudomonadati</taxon>
        <taxon>Thermosulfidibacterota</taxon>
        <taxon>Thermosulfidibacteria</taxon>
        <taxon>Thermosulfidibacterales</taxon>
        <taxon>Thermosulfidibacteraceae</taxon>
    </lineage>
</organism>
<dbReference type="EMBL" id="AP013035">
    <property type="protein sequence ID" value="BAT71998.1"/>
    <property type="molecule type" value="Genomic_DNA"/>
</dbReference>
<keyword evidence="9" id="KW-1185">Reference proteome</keyword>
<dbReference type="InterPro" id="IPR005849">
    <property type="entry name" value="GalP_Utransf_N"/>
</dbReference>
<evidence type="ECO:0000313" key="8">
    <source>
        <dbReference type="EMBL" id="BAT71998.1"/>
    </source>
</evidence>
<proteinExistence type="predicted"/>
<dbReference type="NCBIfam" id="TIGR00209">
    <property type="entry name" value="galT_1"/>
    <property type="match status" value="1"/>
</dbReference>
<dbReference type="KEGG" id="ttk:TST_1207"/>
<dbReference type="PANTHER" id="PTHR42763:SF2">
    <property type="entry name" value="ADP-GLUCOSE PHOSPHORYLASE"/>
    <property type="match status" value="1"/>
</dbReference>
<dbReference type="GO" id="GO:0006012">
    <property type="term" value="P:galactose metabolic process"/>
    <property type="evidence" value="ECO:0007669"/>
    <property type="project" value="UniProtKB-UniRule"/>
</dbReference>
<dbReference type="AlphaFoldDB" id="A0A0S3QUJ3"/>
<dbReference type="SUPFAM" id="SSF54197">
    <property type="entry name" value="HIT-like"/>
    <property type="match status" value="2"/>
</dbReference>
<name>A0A0S3QUJ3_THET7</name>
<evidence type="ECO:0000256" key="1">
    <source>
        <dbReference type="ARBA" id="ARBA00022679"/>
    </source>
</evidence>